<sequence>MLNVQSNVFLVYPVAKLRKELLKNITEGEE</sequence>
<evidence type="ECO:0000313" key="1">
    <source>
        <dbReference type="EMBL" id="KRY96280.1"/>
    </source>
</evidence>
<name>A0A0V1GDH7_TRIPS</name>
<gene>
    <name evidence="1" type="ORF">T4C_4141</name>
</gene>
<dbReference type="Proteomes" id="UP000054826">
    <property type="component" value="Unassembled WGS sequence"/>
</dbReference>
<organism evidence="1 2">
    <name type="scientific">Trichinella pseudospiralis</name>
    <name type="common">Parasitic roundworm</name>
    <dbReference type="NCBI Taxonomy" id="6337"/>
    <lineage>
        <taxon>Eukaryota</taxon>
        <taxon>Metazoa</taxon>
        <taxon>Ecdysozoa</taxon>
        <taxon>Nematoda</taxon>
        <taxon>Enoplea</taxon>
        <taxon>Dorylaimia</taxon>
        <taxon>Trichinellida</taxon>
        <taxon>Trichinellidae</taxon>
        <taxon>Trichinella</taxon>
    </lineage>
</organism>
<dbReference type="EMBL" id="JYDV01003592">
    <property type="protein sequence ID" value="KRY96280.1"/>
    <property type="molecule type" value="Genomic_DNA"/>
</dbReference>
<dbReference type="AlphaFoldDB" id="A0A0V1GDH7"/>
<proteinExistence type="predicted"/>
<evidence type="ECO:0000313" key="2">
    <source>
        <dbReference type="Proteomes" id="UP000054826"/>
    </source>
</evidence>
<accession>A0A0V1GDH7</accession>
<comment type="caution">
    <text evidence="1">The sequence shown here is derived from an EMBL/GenBank/DDBJ whole genome shotgun (WGS) entry which is preliminary data.</text>
</comment>
<reference evidence="1 2" key="1">
    <citation type="submission" date="2015-01" db="EMBL/GenBank/DDBJ databases">
        <title>Evolution of Trichinella species and genotypes.</title>
        <authorList>
            <person name="Korhonen P.K."/>
            <person name="Edoardo P."/>
            <person name="Giuseppe L.R."/>
            <person name="Gasser R.B."/>
        </authorList>
    </citation>
    <scope>NUCLEOTIDE SEQUENCE [LARGE SCALE GENOMIC DNA]</scope>
    <source>
        <strain evidence="1">ISS176</strain>
    </source>
</reference>
<protein>
    <submittedName>
        <fullName evidence="1">Uncharacterized protein</fullName>
    </submittedName>
</protein>